<feature type="region of interest" description="Disordered" evidence="1">
    <location>
        <begin position="167"/>
        <end position="205"/>
    </location>
</feature>
<evidence type="ECO:0000313" key="3">
    <source>
        <dbReference type="Proteomes" id="UP000016932"/>
    </source>
</evidence>
<feature type="compositionally biased region" description="Polar residues" evidence="1">
    <location>
        <begin position="686"/>
        <end position="706"/>
    </location>
</feature>
<gene>
    <name evidence="2" type="ORF">MYCFIDRAFT_179680</name>
</gene>
<name>M2YI78_PSEFD</name>
<feature type="region of interest" description="Disordered" evidence="1">
    <location>
        <begin position="629"/>
        <end position="649"/>
    </location>
</feature>
<dbReference type="RefSeq" id="XP_007931906.1">
    <property type="nucleotide sequence ID" value="XM_007933715.1"/>
</dbReference>
<dbReference type="KEGG" id="pfj:MYCFIDRAFT_179680"/>
<evidence type="ECO:0000256" key="1">
    <source>
        <dbReference type="SAM" id="MobiDB-lite"/>
    </source>
</evidence>
<reference evidence="2 3" key="1">
    <citation type="journal article" date="2012" name="PLoS Pathog.">
        <title>Diverse lifestyles and strategies of plant pathogenesis encoded in the genomes of eighteen Dothideomycetes fungi.</title>
        <authorList>
            <person name="Ohm R.A."/>
            <person name="Feau N."/>
            <person name="Henrissat B."/>
            <person name="Schoch C.L."/>
            <person name="Horwitz B.A."/>
            <person name="Barry K.W."/>
            <person name="Condon B.J."/>
            <person name="Copeland A.C."/>
            <person name="Dhillon B."/>
            <person name="Glaser F."/>
            <person name="Hesse C.N."/>
            <person name="Kosti I."/>
            <person name="LaButti K."/>
            <person name="Lindquist E.A."/>
            <person name="Lucas S."/>
            <person name="Salamov A.A."/>
            <person name="Bradshaw R.E."/>
            <person name="Ciuffetti L."/>
            <person name="Hamelin R.C."/>
            <person name="Kema G.H.J."/>
            <person name="Lawrence C."/>
            <person name="Scott J.A."/>
            <person name="Spatafora J.W."/>
            <person name="Turgeon B.G."/>
            <person name="de Wit P.J.G.M."/>
            <person name="Zhong S."/>
            <person name="Goodwin S.B."/>
            <person name="Grigoriev I.V."/>
        </authorList>
    </citation>
    <scope>NUCLEOTIDE SEQUENCE [LARGE SCALE GENOMIC DNA]</scope>
    <source>
        <strain evidence="2 3">CIRAD86</strain>
    </source>
</reference>
<feature type="compositionally biased region" description="Basic and acidic residues" evidence="1">
    <location>
        <begin position="122"/>
        <end position="134"/>
    </location>
</feature>
<dbReference type="VEuPathDB" id="FungiDB:MYCFIDRAFT_179680"/>
<organism evidence="2 3">
    <name type="scientific">Pseudocercospora fijiensis (strain CIRAD86)</name>
    <name type="common">Black leaf streak disease fungus</name>
    <name type="synonym">Mycosphaerella fijiensis</name>
    <dbReference type="NCBI Taxonomy" id="383855"/>
    <lineage>
        <taxon>Eukaryota</taxon>
        <taxon>Fungi</taxon>
        <taxon>Dikarya</taxon>
        <taxon>Ascomycota</taxon>
        <taxon>Pezizomycotina</taxon>
        <taxon>Dothideomycetes</taxon>
        <taxon>Dothideomycetidae</taxon>
        <taxon>Mycosphaerellales</taxon>
        <taxon>Mycosphaerellaceae</taxon>
        <taxon>Pseudocercospora</taxon>
    </lineage>
</organism>
<feature type="compositionally biased region" description="Basic residues" evidence="1">
    <location>
        <begin position="176"/>
        <end position="187"/>
    </location>
</feature>
<feature type="compositionally biased region" description="Basic and acidic residues" evidence="1">
    <location>
        <begin position="713"/>
        <end position="733"/>
    </location>
</feature>
<feature type="compositionally biased region" description="Basic and acidic residues" evidence="1">
    <location>
        <begin position="1282"/>
        <end position="1296"/>
    </location>
</feature>
<sequence length="1590" mass="176537">MWESSSSRLRSADLLFLGAEIAHRITSPAAMPPSTTKTETDINHSITKRRKDEAATFRLWTEPAPSQYTLAAKTARCRCLRKHPGRSEDPKLKQSAIPSDSVEAAGIGSSTATATKGKRKEKLVEAKGAEADRSHMNAKSICLRRSSMVLELPRTYRMRSVLGEHVLDGQGLPSGSKRHKRKKKTGSRAKAAGKGADRKTRPLNKRIQRGWSSTAQRSHARQAFRMHFRTPSSADLIMIRDSLLTHPLVENEQNSAMFLQGFDSLYAVPFHEVVGASLTELCGEQSGITPHSVLSLESKRCVLNFLCKGKLKDSFVTTKPQASSALASSRRGFKRQATPRIPRPEVERSNNTAFVHGEHGCLSMDNREAQLVIQPSAPSHFHSVTIKRQVQIPSLANAQHLASHSDDRCECLPAIPPTTRQCLIYRFLERRHFTPLESHDRMTRKILRQYDSTKHEARSTKHEARSTKHEARSTKHEARSRKHDRTSTPAGCSVSLWSSNMRGFEGKSCELVRCTFISESPSFMFQFDFKTASFASTSQARILLCSASEDRDRTKNERRWVHISASWSDVTCYGIVSIRYWVGIAFSSFILGFYSGLTRMSAFKPPSSIGAKPRFRRELDYPFCPHSPLTSSNSSVQQQGESNSGRAGVLAERTKFPIVSGNESSITEPHGGPAPMLDWNCSCLPSTSTRNSQQQMPESNRTSTTHPSRRIGNARESRSTKSSPRDERHTIRKPDSADVYEIYIHGHRCSLSELLSRLATSVGQITHMQAAADLALLLNCGANSQSNSTLTVQATADAALLGNCAGYSQLSTPLVNCAGNSRFSTPGSLATPTAPGIELLGSDKRQAMQSKGPRTAASPRSLTNAAVHVGAKDNVASDPQTISAAKELGEKRLAAGDAPSPTKTPGLAQRPRLTSGDCHHRQHEHRNHHAVHHHHCICGEGGVSGDHEVHNVEGQCHTYTCKMSVSCPDVRSIRNQECSCSCCSDVLGSFDARPQMTKFVRSTNETEDCGATYGAARGKWRLPPHDACLALGFSDLQVTVIPQLDPANSDVMEYETFDPTGSHFSRKHIPPALRRSMKRNLSLQLPLLISSAQTTIADVSQGEISTTQCWLRPGETPLTEPSPRVKSRTQYEIEWHDESLIAYLQHRAELPILNKPKCGPSCLCCSREQLPCVIETYQLWYNCKAFNFLVYQPNMEMSTRRWTYVHSQRGAGRLQKAPSTERHALILRRGARRCEIRIRLRKQGSLICYSVQARRIWSAPEQLVRLLHAFMLDRHIGRDDSVHRRREHSYTSERRLSRSHSKPRAAPSTLYAFGTPKFLMEMPGEVNSLTKAGTIHILPYTVSCDPSCLEAEISFMFLTEIPSMLLNAALLGTIQVQSGGEQPVRWLWRRSNVSPDPCGNRGGLTDCYLCIISPFEPRDVSLSSGTVSFVCRRATEQFRCEHSRDSTKLGHSTLCLLRLGDNQASSPNTLIPNFAAKLLGYHDFGDNYAPRSRNIFVAKFRLLRALYTSKMKQPRCSLLPPSVPAKFVGFTIFQSSSAVAIPATTKRHRASGDQRICRGNVQNWSLLQHFESIFVSISGIAKSPFSAVTC</sequence>
<proteinExistence type="predicted"/>
<protein>
    <submittedName>
        <fullName evidence="2">Uncharacterized protein</fullName>
    </submittedName>
</protein>
<feature type="region of interest" description="Disordered" evidence="1">
    <location>
        <begin position="450"/>
        <end position="488"/>
    </location>
</feature>
<dbReference type="HOGENOM" id="CLU_244729_0_0_1"/>
<dbReference type="EMBL" id="KB446565">
    <property type="protein sequence ID" value="EME77475.1"/>
    <property type="molecule type" value="Genomic_DNA"/>
</dbReference>
<feature type="compositionally biased region" description="Basic and acidic residues" evidence="1">
    <location>
        <begin position="451"/>
        <end position="477"/>
    </location>
</feature>
<feature type="region of interest" description="Disordered" evidence="1">
    <location>
        <begin position="29"/>
        <end position="48"/>
    </location>
</feature>
<feature type="region of interest" description="Disordered" evidence="1">
    <location>
        <begin position="1282"/>
        <end position="1303"/>
    </location>
</feature>
<evidence type="ECO:0000313" key="2">
    <source>
        <dbReference type="EMBL" id="EME77475.1"/>
    </source>
</evidence>
<dbReference type="GeneID" id="19334177"/>
<feature type="compositionally biased region" description="Polar residues" evidence="1">
    <location>
        <begin position="629"/>
        <end position="645"/>
    </location>
</feature>
<feature type="compositionally biased region" description="Low complexity" evidence="1">
    <location>
        <begin position="104"/>
        <end position="115"/>
    </location>
</feature>
<feature type="region of interest" description="Disordered" evidence="1">
    <location>
        <begin position="83"/>
        <end position="134"/>
    </location>
</feature>
<dbReference type="Proteomes" id="UP000016932">
    <property type="component" value="Unassembled WGS sequence"/>
</dbReference>
<feature type="region of interest" description="Disordered" evidence="1">
    <location>
        <begin position="893"/>
        <end position="923"/>
    </location>
</feature>
<accession>M2YI78</accession>
<feature type="region of interest" description="Disordered" evidence="1">
    <location>
        <begin position="686"/>
        <end position="733"/>
    </location>
</feature>
<keyword evidence="3" id="KW-1185">Reference proteome</keyword>